<dbReference type="VEuPathDB" id="FungiDB:VP01_1369g7"/>
<organism evidence="2 3">
    <name type="scientific">Puccinia sorghi</name>
    <dbReference type="NCBI Taxonomy" id="27349"/>
    <lineage>
        <taxon>Eukaryota</taxon>
        <taxon>Fungi</taxon>
        <taxon>Dikarya</taxon>
        <taxon>Basidiomycota</taxon>
        <taxon>Pucciniomycotina</taxon>
        <taxon>Pucciniomycetes</taxon>
        <taxon>Pucciniales</taxon>
        <taxon>Pucciniaceae</taxon>
        <taxon>Puccinia</taxon>
    </lineage>
</organism>
<gene>
    <name evidence="2" type="ORF">VP01_1369g7</name>
</gene>
<evidence type="ECO:0000313" key="2">
    <source>
        <dbReference type="EMBL" id="KNZ61705.1"/>
    </source>
</evidence>
<protein>
    <submittedName>
        <fullName evidence="2">Uncharacterized protein</fullName>
    </submittedName>
</protein>
<dbReference type="EMBL" id="LAVV01004109">
    <property type="protein sequence ID" value="KNZ61705.1"/>
    <property type="molecule type" value="Genomic_DNA"/>
</dbReference>
<name>A0A0L6VNK5_9BASI</name>
<keyword evidence="3" id="KW-1185">Reference proteome</keyword>
<feature type="region of interest" description="Disordered" evidence="1">
    <location>
        <begin position="1"/>
        <end position="32"/>
    </location>
</feature>
<reference evidence="2 3" key="1">
    <citation type="submission" date="2015-08" db="EMBL/GenBank/DDBJ databases">
        <title>Next Generation Sequencing and Analysis of the Genome of Puccinia sorghi L Schw, the Causal Agent of Maize Common Rust.</title>
        <authorList>
            <person name="Rochi L."/>
            <person name="Burguener G."/>
            <person name="Darino M."/>
            <person name="Turjanski A."/>
            <person name="Kreff E."/>
            <person name="Dieguez M.J."/>
            <person name="Sacco F."/>
        </authorList>
    </citation>
    <scope>NUCLEOTIDE SEQUENCE [LARGE SCALE GENOMIC DNA]</scope>
    <source>
        <strain evidence="2 3">RO10H11247</strain>
    </source>
</reference>
<comment type="caution">
    <text evidence="2">The sequence shown here is derived from an EMBL/GenBank/DDBJ whole genome shotgun (WGS) entry which is preliminary data.</text>
</comment>
<evidence type="ECO:0000256" key="1">
    <source>
        <dbReference type="SAM" id="MobiDB-lite"/>
    </source>
</evidence>
<evidence type="ECO:0000313" key="3">
    <source>
        <dbReference type="Proteomes" id="UP000037035"/>
    </source>
</evidence>
<dbReference type="Proteomes" id="UP000037035">
    <property type="component" value="Unassembled WGS sequence"/>
</dbReference>
<sequence>MERLDQSPLLGKNGHDTAQAGPDTHAPTNGLLQVDEKIKEHFLITQCLIIFHHLNTSAPPILD</sequence>
<accession>A0A0L6VNK5</accession>
<dbReference type="AlphaFoldDB" id="A0A0L6VNK5"/>
<proteinExistence type="predicted"/>